<dbReference type="GO" id="GO:0006425">
    <property type="term" value="P:glutaminyl-tRNA aminoacylation"/>
    <property type="evidence" value="ECO:0007669"/>
    <property type="project" value="TreeGrafter"/>
</dbReference>
<feature type="transmembrane region" description="Helical" evidence="7">
    <location>
        <begin position="319"/>
        <end position="337"/>
    </location>
</feature>
<name>J3TEF9_CARRU</name>
<dbReference type="PANTHER" id="PTHR43097">
    <property type="entry name" value="GLUTAMINE-TRNA LIGASE"/>
    <property type="match status" value="1"/>
</dbReference>
<comment type="similarity">
    <text evidence="6">Belongs to the class-I aminoacyl-tRNA synthetase family.</text>
</comment>
<accession>J3TEF9</accession>
<dbReference type="KEGG" id="crt:A355_083"/>
<evidence type="ECO:0000256" key="4">
    <source>
        <dbReference type="ARBA" id="ARBA00022917"/>
    </source>
</evidence>
<dbReference type="RefSeq" id="WP_014887417.1">
    <property type="nucleotide sequence ID" value="NC_018417.1"/>
</dbReference>
<keyword evidence="3 6" id="KW-0067">ATP-binding</keyword>
<dbReference type="PATRIC" id="fig|1202539.3.peg.69"/>
<keyword evidence="2 6" id="KW-0547">Nucleotide-binding</keyword>
<dbReference type="Gene3D" id="3.40.50.620">
    <property type="entry name" value="HUPs"/>
    <property type="match status" value="2"/>
</dbReference>
<evidence type="ECO:0000313" key="9">
    <source>
        <dbReference type="EMBL" id="AFP84117.1"/>
    </source>
</evidence>
<evidence type="ECO:0000256" key="7">
    <source>
        <dbReference type="SAM" id="Phobius"/>
    </source>
</evidence>
<feature type="domain" description="Glutamyl/glutaminyl-tRNA synthetase class Ib catalytic" evidence="8">
    <location>
        <begin position="16"/>
        <end position="92"/>
    </location>
</feature>
<dbReference type="Pfam" id="PF00749">
    <property type="entry name" value="tRNA-synt_1c"/>
    <property type="match status" value="2"/>
</dbReference>
<keyword evidence="7" id="KW-0472">Membrane</keyword>
<dbReference type="Proteomes" id="UP000003933">
    <property type="component" value="Chromosome"/>
</dbReference>
<dbReference type="OrthoDB" id="9801560at2"/>
<proteinExistence type="inferred from homology"/>
<gene>
    <name evidence="9" type="primary">glnS</name>
    <name evidence="9" type="ORF">A355_083</name>
</gene>
<protein>
    <submittedName>
        <fullName evidence="9">Glutaminyl-tRNA synthetase</fullName>
    </submittedName>
</protein>
<evidence type="ECO:0000256" key="6">
    <source>
        <dbReference type="RuleBase" id="RU363037"/>
    </source>
</evidence>
<evidence type="ECO:0000256" key="2">
    <source>
        <dbReference type="ARBA" id="ARBA00022741"/>
    </source>
</evidence>
<dbReference type="HOGENOM" id="CLU_711125_0_0_6"/>
<dbReference type="GO" id="GO:0005524">
    <property type="term" value="F:ATP binding"/>
    <property type="evidence" value="ECO:0007669"/>
    <property type="project" value="UniProtKB-KW"/>
</dbReference>
<reference evidence="9 10" key="1">
    <citation type="journal article" date="2012" name="Mol. Biol. Evol.">
        <title>Genome reduction and co-evolution between the primary and secondary bacterial symbionts of psyllids.</title>
        <authorList>
            <person name="Sloan D.B."/>
            <person name="Moran N.A."/>
        </authorList>
    </citation>
    <scope>NUCLEOTIDE SEQUENCE [LARGE SCALE GENOMIC DNA]</scope>
    <source>
        <strain evidence="9 10">HT</strain>
    </source>
</reference>
<organism evidence="9 10">
    <name type="scientific">Candidatus Carsonella ruddii HT isolate Thao2000</name>
    <dbReference type="NCBI Taxonomy" id="1202539"/>
    <lineage>
        <taxon>Bacteria</taxon>
        <taxon>Pseudomonadati</taxon>
        <taxon>Pseudomonadota</taxon>
        <taxon>Gammaproteobacteria</taxon>
        <taxon>Oceanospirillales</taxon>
        <taxon>Halomonadaceae</taxon>
        <taxon>Zymobacter group</taxon>
        <taxon>Candidatus Carsonella</taxon>
    </lineage>
</organism>
<sequence length="388" mass="48335">MIKKILLITKKNTIFRFPPDPNGFLHFGHSFTILLNYYLSIFNNTNFLIRFDNTNLSNKKIKYYYFILYDLIWLGIKWHKVKYFLNEIKKYYFILIYYFKIKKVFFKKNNFFFRFYFNYLNFINIFYLITINYYKKKQFSFFIKKKIIYRKKNKNRKFNFFPTYDFSQCYNDYINNVKTSICTNEFKKNSKIYNLLLKSIKNKPIQIEFEKKKIKNTIISKKKLKIFFLNLFYFRKIKLKQKNINYLCNLIGVSNKLSFIKNFFFKKSILIEKNFFFLKSKYYIYKKLININKKIILTVFNNNKNLNLNLNILIIKKKIRINIIFLNFFLKNLFLFFSKKIKFYKYNKRYEIIILVKNTYKKKIINYNKKHCLYENNLFYNNIKIINY</sequence>
<dbReference type="AlphaFoldDB" id="J3TEF9"/>
<dbReference type="InterPro" id="IPR014729">
    <property type="entry name" value="Rossmann-like_a/b/a_fold"/>
</dbReference>
<keyword evidence="7" id="KW-1133">Transmembrane helix</keyword>
<feature type="transmembrane region" description="Helical" evidence="7">
    <location>
        <begin position="115"/>
        <end position="134"/>
    </location>
</feature>
<dbReference type="EMBL" id="CP003544">
    <property type="protein sequence ID" value="AFP84117.1"/>
    <property type="molecule type" value="Genomic_DNA"/>
</dbReference>
<dbReference type="STRING" id="1202539.A355_083"/>
<keyword evidence="4 6" id="KW-0648">Protein biosynthesis</keyword>
<evidence type="ECO:0000256" key="5">
    <source>
        <dbReference type="ARBA" id="ARBA00023146"/>
    </source>
</evidence>
<dbReference type="PANTHER" id="PTHR43097:SF5">
    <property type="entry name" value="GLUTAMATE--TRNA LIGASE"/>
    <property type="match status" value="1"/>
</dbReference>
<dbReference type="InterPro" id="IPR020058">
    <property type="entry name" value="Glu/Gln-tRNA-synth_Ib_cat-dom"/>
</dbReference>
<evidence type="ECO:0000313" key="10">
    <source>
        <dbReference type="Proteomes" id="UP000003933"/>
    </source>
</evidence>
<keyword evidence="7" id="KW-0812">Transmembrane</keyword>
<keyword evidence="1 6" id="KW-0436">Ligase</keyword>
<dbReference type="SUPFAM" id="SSF52374">
    <property type="entry name" value="Nucleotidylyl transferase"/>
    <property type="match status" value="1"/>
</dbReference>
<feature type="domain" description="Glutamyl/glutaminyl-tRNA synthetase class Ib catalytic" evidence="8">
    <location>
        <begin position="156"/>
        <end position="255"/>
    </location>
</feature>
<keyword evidence="5 6" id="KW-0030">Aminoacyl-tRNA synthetase</keyword>
<evidence type="ECO:0000256" key="3">
    <source>
        <dbReference type="ARBA" id="ARBA00022840"/>
    </source>
</evidence>
<evidence type="ECO:0000256" key="1">
    <source>
        <dbReference type="ARBA" id="ARBA00022598"/>
    </source>
</evidence>
<dbReference type="InterPro" id="IPR050132">
    <property type="entry name" value="Gln/Glu-tRNA_Ligase"/>
</dbReference>
<dbReference type="GO" id="GO:0005829">
    <property type="term" value="C:cytosol"/>
    <property type="evidence" value="ECO:0007669"/>
    <property type="project" value="TreeGrafter"/>
</dbReference>
<dbReference type="GO" id="GO:0004819">
    <property type="term" value="F:glutamine-tRNA ligase activity"/>
    <property type="evidence" value="ECO:0007669"/>
    <property type="project" value="TreeGrafter"/>
</dbReference>
<evidence type="ECO:0000259" key="8">
    <source>
        <dbReference type="Pfam" id="PF00749"/>
    </source>
</evidence>